<gene>
    <name evidence="2" type="ORF">SBRY_10456</name>
</gene>
<dbReference type="Proteomes" id="UP001153328">
    <property type="component" value="Unassembled WGS sequence"/>
</dbReference>
<proteinExistence type="predicted"/>
<evidence type="ECO:0000313" key="2">
    <source>
        <dbReference type="EMBL" id="CAG7601759.1"/>
    </source>
</evidence>
<evidence type="ECO:0000313" key="3">
    <source>
        <dbReference type="Proteomes" id="UP001153328"/>
    </source>
</evidence>
<dbReference type="AlphaFoldDB" id="A0A9W4GWT8"/>
<name>A0A9W4GWT8_9ACTN</name>
<dbReference type="EMBL" id="CAJVAX010000001">
    <property type="protein sequence ID" value="CAG7601759.1"/>
    <property type="molecule type" value="Genomic_DNA"/>
</dbReference>
<feature type="region of interest" description="Disordered" evidence="1">
    <location>
        <begin position="1"/>
        <end position="67"/>
    </location>
</feature>
<evidence type="ECO:0000256" key="1">
    <source>
        <dbReference type="SAM" id="MobiDB-lite"/>
    </source>
</evidence>
<reference evidence="2" key="1">
    <citation type="submission" date="2021-06" db="EMBL/GenBank/DDBJ databases">
        <authorList>
            <person name="Arsene-Ploetze F."/>
        </authorList>
    </citation>
    <scope>NUCLEOTIDE SEQUENCE</scope>
    <source>
        <strain evidence="2">SBRY1</strain>
    </source>
</reference>
<accession>A0A9W4GWT8</accession>
<keyword evidence="3" id="KW-1185">Reference proteome</keyword>
<organism evidence="2 3">
    <name type="scientific">Actinacidiphila bryophytorum</name>
    <dbReference type="NCBI Taxonomy" id="1436133"/>
    <lineage>
        <taxon>Bacteria</taxon>
        <taxon>Bacillati</taxon>
        <taxon>Actinomycetota</taxon>
        <taxon>Actinomycetes</taxon>
        <taxon>Kitasatosporales</taxon>
        <taxon>Streptomycetaceae</taxon>
        <taxon>Actinacidiphila</taxon>
    </lineage>
</organism>
<protein>
    <submittedName>
        <fullName evidence="2">Uncharacterized protein</fullName>
    </submittedName>
</protein>
<sequence length="67" mass="6872">MGAPPGEALGEAERAVPRAPGGVPSLRRVRVFQGRGERRDQPPAGARVVTGPKGLFGPKPDHPPVGG</sequence>
<comment type="caution">
    <text evidence="2">The sequence shown here is derived from an EMBL/GenBank/DDBJ whole genome shotgun (WGS) entry which is preliminary data.</text>
</comment>